<dbReference type="STRING" id="50990.A0A4Y7PJS8"/>
<accession>A0A4Y7PJS8</accession>
<evidence type="ECO:0000313" key="1">
    <source>
        <dbReference type="EMBL" id="TDL15723.1"/>
    </source>
</evidence>
<dbReference type="AlphaFoldDB" id="A0A4Y7PJS8"/>
<name>A0A4Y7PJS8_9AGAM</name>
<reference evidence="1 2" key="1">
    <citation type="submission" date="2018-06" db="EMBL/GenBank/DDBJ databases">
        <title>A transcriptomic atlas of mushroom development highlights an independent origin of complex multicellularity.</title>
        <authorList>
            <consortium name="DOE Joint Genome Institute"/>
            <person name="Krizsan K."/>
            <person name="Almasi E."/>
            <person name="Merenyi Z."/>
            <person name="Sahu N."/>
            <person name="Viragh M."/>
            <person name="Koszo T."/>
            <person name="Mondo S."/>
            <person name="Kiss B."/>
            <person name="Balint B."/>
            <person name="Kues U."/>
            <person name="Barry K."/>
            <person name="Hegedus J.C."/>
            <person name="Henrissat B."/>
            <person name="Johnson J."/>
            <person name="Lipzen A."/>
            <person name="Ohm R."/>
            <person name="Nagy I."/>
            <person name="Pangilinan J."/>
            <person name="Yan J."/>
            <person name="Xiong Y."/>
            <person name="Grigoriev I.V."/>
            <person name="Hibbett D.S."/>
            <person name="Nagy L.G."/>
        </authorList>
    </citation>
    <scope>NUCLEOTIDE SEQUENCE [LARGE SCALE GENOMIC DNA]</scope>
    <source>
        <strain evidence="1 2">SZMC22713</strain>
    </source>
</reference>
<dbReference type="EMBL" id="ML170264">
    <property type="protein sequence ID" value="TDL15723.1"/>
    <property type="molecule type" value="Genomic_DNA"/>
</dbReference>
<dbReference type="VEuPathDB" id="FungiDB:BD410DRAFT_832467"/>
<evidence type="ECO:0000313" key="2">
    <source>
        <dbReference type="Proteomes" id="UP000294933"/>
    </source>
</evidence>
<protein>
    <submittedName>
        <fullName evidence="1">Uncharacterized protein</fullName>
    </submittedName>
</protein>
<proteinExistence type="predicted"/>
<dbReference type="Proteomes" id="UP000294933">
    <property type="component" value="Unassembled WGS sequence"/>
</dbReference>
<gene>
    <name evidence="1" type="ORF">BD410DRAFT_832467</name>
</gene>
<sequence>MARVLVQLVFPPPTVYLLTQKQYSEVQGTKGFIAMDGIDHLLNLLVIVKSKGLDAAFAEDFSDGRQRSRNDNFEHYPKPLCTFRRSLEDWKLCLAALEGFM</sequence>
<organism evidence="1 2">
    <name type="scientific">Rickenella mellea</name>
    <dbReference type="NCBI Taxonomy" id="50990"/>
    <lineage>
        <taxon>Eukaryota</taxon>
        <taxon>Fungi</taxon>
        <taxon>Dikarya</taxon>
        <taxon>Basidiomycota</taxon>
        <taxon>Agaricomycotina</taxon>
        <taxon>Agaricomycetes</taxon>
        <taxon>Hymenochaetales</taxon>
        <taxon>Rickenellaceae</taxon>
        <taxon>Rickenella</taxon>
    </lineage>
</organism>
<keyword evidence="2" id="KW-1185">Reference proteome</keyword>
<feature type="non-terminal residue" evidence="1">
    <location>
        <position position="101"/>
    </location>
</feature>